<dbReference type="Gene3D" id="3.40.50.2300">
    <property type="match status" value="1"/>
</dbReference>
<dbReference type="SUPFAM" id="SSF52172">
    <property type="entry name" value="CheY-like"/>
    <property type="match status" value="1"/>
</dbReference>
<dbReference type="SMART" id="SM00448">
    <property type="entry name" value="REC"/>
    <property type="match status" value="1"/>
</dbReference>
<gene>
    <name evidence="4" type="ORF">MAG551_02149</name>
</gene>
<dbReference type="GO" id="GO:0000160">
    <property type="term" value="P:phosphorelay signal transduction system"/>
    <property type="evidence" value="ECO:0007669"/>
    <property type="project" value="InterPro"/>
</dbReference>
<keyword evidence="1" id="KW-0597">Phosphoprotein</keyword>
<dbReference type="InterPro" id="IPR001789">
    <property type="entry name" value="Sig_transdc_resp-reg_receiver"/>
</dbReference>
<evidence type="ECO:0000313" key="4">
    <source>
        <dbReference type="EMBL" id="MBS1259083.1"/>
    </source>
</evidence>
<dbReference type="Pfam" id="PF00072">
    <property type="entry name" value="Response_reg"/>
    <property type="match status" value="1"/>
</dbReference>
<protein>
    <submittedName>
        <fullName evidence="4">Regulator of RpoS</fullName>
    </submittedName>
</protein>
<dbReference type="PROSITE" id="PS50110">
    <property type="entry name" value="RESPONSE_REGULATORY"/>
    <property type="match status" value="1"/>
</dbReference>
<evidence type="ECO:0000313" key="5">
    <source>
        <dbReference type="Proteomes" id="UP000722750"/>
    </source>
</evidence>
<dbReference type="PANTHER" id="PTHR44591:SF18">
    <property type="entry name" value="REGULATORY PROTEIN"/>
    <property type="match status" value="1"/>
</dbReference>
<evidence type="ECO:0000256" key="1">
    <source>
        <dbReference type="ARBA" id="ARBA00022553"/>
    </source>
</evidence>
<evidence type="ECO:0000256" key="2">
    <source>
        <dbReference type="PROSITE-ProRule" id="PRU00169"/>
    </source>
</evidence>
<dbReference type="InterPro" id="IPR050595">
    <property type="entry name" value="Bact_response_regulator"/>
</dbReference>
<evidence type="ECO:0000259" key="3">
    <source>
        <dbReference type="PROSITE" id="PS50110"/>
    </source>
</evidence>
<name>A0A941W4G5_9BACT</name>
<sequence>MKTILVVENYKNHGLLYEEEFRREGYKVMLARNGREAIEKINEQIPDIMITEITTPILDSIEAINMSRKLFKLSKIPIIINTAYDDYEERFFPWSAEACIVKSSDLGELKNKTKELLGKNV</sequence>
<comment type="caution">
    <text evidence="2">Lacks conserved residue(s) required for the propagation of feature annotation.</text>
</comment>
<dbReference type="AlphaFoldDB" id="A0A941W4G5"/>
<reference evidence="4" key="1">
    <citation type="journal article" date="2021" name="ISME J.">
        <title>Fine-scale metabolic discontinuity in a stratified prokaryote microbiome of a Red Sea deep halocline.</title>
        <authorList>
            <person name="Michoud G."/>
            <person name="Ngugi D.K."/>
            <person name="Barozzi A."/>
            <person name="Merlino G."/>
            <person name="Calleja M.L."/>
            <person name="Delgado-Huertas A."/>
            <person name="Moran X.A.G."/>
            <person name="Daffonchio D."/>
        </authorList>
    </citation>
    <scope>NUCLEOTIDE SEQUENCE</scope>
    <source>
        <strain evidence="4">SuakinDeep_MAG55_1</strain>
    </source>
</reference>
<proteinExistence type="predicted"/>
<organism evidence="4 5">
    <name type="scientific">Candidatus Scalindua arabica</name>
    <dbReference type="NCBI Taxonomy" id="1127984"/>
    <lineage>
        <taxon>Bacteria</taxon>
        <taxon>Pseudomonadati</taxon>
        <taxon>Planctomycetota</taxon>
        <taxon>Candidatus Brocadiia</taxon>
        <taxon>Candidatus Brocadiales</taxon>
        <taxon>Candidatus Scalinduaceae</taxon>
        <taxon>Candidatus Scalindua</taxon>
    </lineage>
</organism>
<dbReference type="EMBL" id="JAANXD010000080">
    <property type="protein sequence ID" value="MBS1259083.1"/>
    <property type="molecule type" value="Genomic_DNA"/>
</dbReference>
<dbReference type="Proteomes" id="UP000722750">
    <property type="component" value="Unassembled WGS sequence"/>
</dbReference>
<dbReference type="InterPro" id="IPR011006">
    <property type="entry name" value="CheY-like_superfamily"/>
</dbReference>
<feature type="domain" description="Response regulatory" evidence="3">
    <location>
        <begin position="3"/>
        <end position="117"/>
    </location>
</feature>
<accession>A0A941W4G5</accession>
<comment type="caution">
    <text evidence="4">The sequence shown here is derived from an EMBL/GenBank/DDBJ whole genome shotgun (WGS) entry which is preliminary data.</text>
</comment>
<dbReference type="PANTHER" id="PTHR44591">
    <property type="entry name" value="STRESS RESPONSE REGULATOR PROTEIN 1"/>
    <property type="match status" value="1"/>
</dbReference>